<evidence type="ECO:0000313" key="12">
    <source>
        <dbReference type="Proteomes" id="UP000268094"/>
    </source>
</evidence>
<proteinExistence type="predicted"/>
<dbReference type="GO" id="GO:0000160">
    <property type="term" value="P:phosphorelay signal transduction system"/>
    <property type="evidence" value="ECO:0007669"/>
    <property type="project" value="UniProtKB-KW"/>
</dbReference>
<feature type="domain" description="Sigma-54 factor interaction" evidence="9">
    <location>
        <begin position="145"/>
        <end position="375"/>
    </location>
</feature>
<keyword evidence="3" id="KW-0067">ATP-binding</keyword>
<dbReference type="PROSITE" id="PS00675">
    <property type="entry name" value="SIGMA54_INTERACT_1"/>
    <property type="match status" value="1"/>
</dbReference>
<dbReference type="Pfam" id="PF00072">
    <property type="entry name" value="Response_reg"/>
    <property type="match status" value="1"/>
</dbReference>
<evidence type="ECO:0000259" key="9">
    <source>
        <dbReference type="PROSITE" id="PS50045"/>
    </source>
</evidence>
<dbReference type="Proteomes" id="UP000268094">
    <property type="component" value="Unassembled WGS sequence"/>
</dbReference>
<dbReference type="PROSITE" id="PS00676">
    <property type="entry name" value="SIGMA54_INTERACT_2"/>
    <property type="match status" value="1"/>
</dbReference>
<evidence type="ECO:0000313" key="11">
    <source>
        <dbReference type="EMBL" id="RKG71273.1"/>
    </source>
</evidence>
<dbReference type="AlphaFoldDB" id="A0A3A8I0Z2"/>
<evidence type="ECO:0000256" key="6">
    <source>
        <dbReference type="ARBA" id="ARBA00023125"/>
    </source>
</evidence>
<dbReference type="InterPro" id="IPR011006">
    <property type="entry name" value="CheY-like_superfamily"/>
</dbReference>
<dbReference type="InterPro" id="IPR025662">
    <property type="entry name" value="Sigma_54_int_dom_ATP-bd_1"/>
</dbReference>
<keyword evidence="12" id="KW-1185">Reference proteome</keyword>
<dbReference type="PANTHER" id="PTHR32071">
    <property type="entry name" value="TRANSCRIPTIONAL REGULATORY PROTEIN"/>
    <property type="match status" value="1"/>
</dbReference>
<dbReference type="SMART" id="SM00448">
    <property type="entry name" value="REC"/>
    <property type="match status" value="1"/>
</dbReference>
<evidence type="ECO:0000256" key="5">
    <source>
        <dbReference type="ARBA" id="ARBA00023015"/>
    </source>
</evidence>
<dbReference type="PROSITE" id="PS50045">
    <property type="entry name" value="SIGMA54_INTERACT_4"/>
    <property type="match status" value="1"/>
</dbReference>
<feature type="modified residue" description="4-aspartylphosphate" evidence="8">
    <location>
        <position position="55"/>
    </location>
</feature>
<dbReference type="PROSITE" id="PS00688">
    <property type="entry name" value="SIGMA54_INTERACT_3"/>
    <property type="match status" value="1"/>
</dbReference>
<feature type="domain" description="Response regulatory" evidence="10">
    <location>
        <begin position="6"/>
        <end position="120"/>
    </location>
</feature>
<dbReference type="Gene3D" id="3.40.50.300">
    <property type="entry name" value="P-loop containing nucleotide triphosphate hydrolases"/>
    <property type="match status" value="1"/>
</dbReference>
<dbReference type="SUPFAM" id="SSF52172">
    <property type="entry name" value="CheY-like"/>
    <property type="match status" value="1"/>
</dbReference>
<sequence length="458" mass="50325">MPSSAHILVVDDHEEMGQMLKEPLTDAGYRVDLSSSGADAIAQLRSRLYDVVLCDLRMEDVDGMDVLAAARKHDPELPVLLMTAFGAVESAVEAMKRGAYHYLTKPFRLDEVLLHVGRALEARRLRAEHRDLKRQVAQRSGLGSLLGHSMPMRTLYELIDRVACSEAPVLIRGESGSGKELVARALHSEGARSQQPFVAVNCTALPHALLESELFGHLKGAFSGATTTRRGLFVEADGGTLFLDEIGDMPPELQAKLLRVLQDGEVRAVGADGSRRVDVRILAATHQDLEARVKEGRFRADLFYRLNVVSLRIPPLRERTEDIPKLAEHFVAQARLRNPRSPVGALAPEVVAALTRMPWPGNVRELENLMERLVVLGAQPTVDLSMLRLNCADVAAPEVHPLAAAHGQVVPLRQLEGEYIAWVVARCGGNKTRAAELLGIDVSTIHRRERTDSGISQR</sequence>
<evidence type="ECO:0000256" key="2">
    <source>
        <dbReference type="ARBA" id="ARBA00022741"/>
    </source>
</evidence>
<dbReference type="Pfam" id="PF02954">
    <property type="entry name" value="HTH_8"/>
    <property type="match status" value="1"/>
</dbReference>
<dbReference type="GO" id="GO:0006355">
    <property type="term" value="P:regulation of DNA-templated transcription"/>
    <property type="evidence" value="ECO:0007669"/>
    <property type="project" value="InterPro"/>
</dbReference>
<dbReference type="RefSeq" id="WP_120545655.1">
    <property type="nucleotide sequence ID" value="NZ_RAVZ01000522.1"/>
</dbReference>
<dbReference type="Gene3D" id="1.10.10.60">
    <property type="entry name" value="Homeodomain-like"/>
    <property type="match status" value="1"/>
</dbReference>
<evidence type="ECO:0000256" key="3">
    <source>
        <dbReference type="ARBA" id="ARBA00022840"/>
    </source>
</evidence>
<dbReference type="SUPFAM" id="SSF52540">
    <property type="entry name" value="P-loop containing nucleoside triphosphate hydrolases"/>
    <property type="match status" value="1"/>
</dbReference>
<dbReference type="GO" id="GO:0005524">
    <property type="term" value="F:ATP binding"/>
    <property type="evidence" value="ECO:0007669"/>
    <property type="project" value="UniProtKB-KW"/>
</dbReference>
<dbReference type="InterPro" id="IPR025943">
    <property type="entry name" value="Sigma_54_int_dom_ATP-bd_2"/>
</dbReference>
<dbReference type="Gene3D" id="3.40.50.2300">
    <property type="match status" value="1"/>
</dbReference>
<dbReference type="InterPro" id="IPR009057">
    <property type="entry name" value="Homeodomain-like_sf"/>
</dbReference>
<keyword evidence="2" id="KW-0547">Nucleotide-binding</keyword>
<reference evidence="12" key="1">
    <citation type="submission" date="2018-09" db="EMBL/GenBank/DDBJ databases">
        <authorList>
            <person name="Livingstone P.G."/>
            <person name="Whitworth D.E."/>
        </authorList>
    </citation>
    <scope>NUCLEOTIDE SEQUENCE [LARGE SCALE GENOMIC DNA]</scope>
    <source>
        <strain evidence="12">CA054A</strain>
    </source>
</reference>
<evidence type="ECO:0000256" key="1">
    <source>
        <dbReference type="ARBA" id="ARBA00022553"/>
    </source>
</evidence>
<dbReference type="Gene3D" id="1.10.8.60">
    <property type="match status" value="1"/>
</dbReference>
<keyword evidence="4" id="KW-0902">Two-component regulatory system</keyword>
<dbReference type="FunFam" id="3.40.50.300:FF:000006">
    <property type="entry name" value="DNA-binding transcriptional regulator NtrC"/>
    <property type="match status" value="1"/>
</dbReference>
<evidence type="ECO:0000256" key="7">
    <source>
        <dbReference type="ARBA" id="ARBA00023163"/>
    </source>
</evidence>
<keyword evidence="1 8" id="KW-0597">Phosphoprotein</keyword>
<accession>A0A3A8I0Z2</accession>
<gene>
    <name evidence="11" type="ORF">D7V88_39360</name>
</gene>
<dbReference type="CDD" id="cd00009">
    <property type="entry name" value="AAA"/>
    <property type="match status" value="1"/>
</dbReference>
<keyword evidence="5" id="KW-0805">Transcription regulation</keyword>
<organism evidence="11 12">
    <name type="scientific">Corallococcus terminator</name>
    <dbReference type="NCBI Taxonomy" id="2316733"/>
    <lineage>
        <taxon>Bacteria</taxon>
        <taxon>Pseudomonadati</taxon>
        <taxon>Myxococcota</taxon>
        <taxon>Myxococcia</taxon>
        <taxon>Myxococcales</taxon>
        <taxon>Cystobacterineae</taxon>
        <taxon>Myxococcaceae</taxon>
        <taxon>Corallococcus</taxon>
    </lineage>
</organism>
<keyword evidence="7" id="KW-0804">Transcription</keyword>
<dbReference type="InterPro" id="IPR001789">
    <property type="entry name" value="Sig_transdc_resp-reg_receiver"/>
</dbReference>
<dbReference type="OrthoDB" id="7187989at2"/>
<name>A0A3A8I0Z2_9BACT</name>
<dbReference type="InterPro" id="IPR003593">
    <property type="entry name" value="AAA+_ATPase"/>
</dbReference>
<dbReference type="InterPro" id="IPR025944">
    <property type="entry name" value="Sigma_54_int_dom_CS"/>
</dbReference>
<keyword evidence="6" id="KW-0238">DNA-binding</keyword>
<protein>
    <submittedName>
        <fullName evidence="11">Sigma-54-dependent Fis family transcriptional regulator</fullName>
    </submittedName>
</protein>
<dbReference type="Pfam" id="PF25601">
    <property type="entry name" value="AAA_lid_14"/>
    <property type="match status" value="1"/>
</dbReference>
<dbReference type="InterPro" id="IPR058031">
    <property type="entry name" value="AAA_lid_NorR"/>
</dbReference>
<dbReference type="Pfam" id="PF00158">
    <property type="entry name" value="Sigma54_activat"/>
    <property type="match status" value="1"/>
</dbReference>
<dbReference type="GO" id="GO:0043565">
    <property type="term" value="F:sequence-specific DNA binding"/>
    <property type="evidence" value="ECO:0007669"/>
    <property type="project" value="InterPro"/>
</dbReference>
<dbReference type="FunFam" id="3.40.50.2300:FF:000018">
    <property type="entry name" value="DNA-binding transcriptional regulator NtrC"/>
    <property type="match status" value="1"/>
</dbReference>
<dbReference type="InterPro" id="IPR027417">
    <property type="entry name" value="P-loop_NTPase"/>
</dbReference>
<evidence type="ECO:0000256" key="4">
    <source>
        <dbReference type="ARBA" id="ARBA00023012"/>
    </source>
</evidence>
<dbReference type="InterPro" id="IPR002197">
    <property type="entry name" value="HTH_Fis"/>
</dbReference>
<evidence type="ECO:0000256" key="8">
    <source>
        <dbReference type="PROSITE-ProRule" id="PRU00169"/>
    </source>
</evidence>
<comment type="caution">
    <text evidence="11">The sequence shown here is derived from an EMBL/GenBank/DDBJ whole genome shotgun (WGS) entry which is preliminary data.</text>
</comment>
<dbReference type="SMART" id="SM00382">
    <property type="entry name" value="AAA"/>
    <property type="match status" value="1"/>
</dbReference>
<dbReference type="EMBL" id="RAVZ01000522">
    <property type="protein sequence ID" value="RKG71273.1"/>
    <property type="molecule type" value="Genomic_DNA"/>
</dbReference>
<dbReference type="SUPFAM" id="SSF46689">
    <property type="entry name" value="Homeodomain-like"/>
    <property type="match status" value="1"/>
</dbReference>
<dbReference type="PROSITE" id="PS50110">
    <property type="entry name" value="RESPONSE_REGULATORY"/>
    <property type="match status" value="1"/>
</dbReference>
<dbReference type="InterPro" id="IPR002078">
    <property type="entry name" value="Sigma_54_int"/>
</dbReference>
<evidence type="ECO:0000259" key="10">
    <source>
        <dbReference type="PROSITE" id="PS50110"/>
    </source>
</evidence>